<sequence>MIAVVRCYKHITPVIVTVFEKNDEQTQKDALEMATILSRRDNCEYRVMVEYWVAFGTSGK</sequence>
<keyword evidence="1" id="KW-0689">Ribosomal protein</keyword>
<dbReference type="RefSeq" id="YP_010359372.1">
    <property type="nucleotide sequence ID" value="NC_062772.1"/>
</dbReference>
<gene>
    <name evidence="1" type="primary">gp_16570</name>
</gene>
<evidence type="ECO:0000313" key="1">
    <source>
        <dbReference type="EMBL" id="QWM89800.1"/>
    </source>
</evidence>
<reference evidence="1 2" key="1">
    <citation type="submission" date="2021-04" db="EMBL/GenBank/DDBJ databases">
        <authorList>
            <person name="Shkoporov A.N."/>
            <person name="Stockdale S.R."/>
            <person name="Guerin E."/>
            <person name="Ross R.P."/>
            <person name="Hill C."/>
        </authorList>
    </citation>
    <scope>NUCLEOTIDE SEQUENCE [LARGE SCALE GENOMIC DNA]</scope>
    <source>
        <strain evidence="2">cr77_1</strain>
    </source>
</reference>
<dbReference type="EMBL" id="MZ130482">
    <property type="protein sequence ID" value="QWM89800.1"/>
    <property type="molecule type" value="Genomic_DNA"/>
</dbReference>
<keyword evidence="1" id="KW-0687">Ribonucleoprotein</keyword>
<dbReference type="GeneID" id="75692074"/>
<evidence type="ECO:0000313" key="2">
    <source>
        <dbReference type="Proteomes" id="UP000827562"/>
    </source>
</evidence>
<protein>
    <submittedName>
        <fullName evidence="1">Ribosomal protein</fullName>
    </submittedName>
</protein>
<dbReference type="KEGG" id="vg:75692074"/>
<name>A0AAE7V2R9_9CAUD</name>
<organism evidence="1 2">
    <name type="scientific">uncultured phage cr77_1</name>
    <dbReference type="NCBI Taxonomy" id="2986410"/>
    <lineage>
        <taxon>Viruses</taxon>
        <taxon>Duplodnaviria</taxon>
        <taxon>Heunggongvirae</taxon>
        <taxon>Uroviricota</taxon>
        <taxon>Caudoviricetes</taxon>
        <taxon>Crassvirales</taxon>
        <taxon>Suoliviridae</taxon>
        <taxon>Boorivirinae</taxon>
        <taxon>Canhaevirus</taxon>
        <taxon>Canhaevirus faecalis</taxon>
    </lineage>
</organism>
<accession>A0AAE7V2R9</accession>
<proteinExistence type="predicted"/>
<keyword evidence="2" id="KW-1185">Reference proteome</keyword>
<dbReference type="Proteomes" id="UP000827562">
    <property type="component" value="Segment"/>
</dbReference>